<accession>A0A2T0BNU0</accession>
<dbReference type="EMBL" id="PVXP01000015">
    <property type="protein sequence ID" value="PRR85549.1"/>
    <property type="molecule type" value="Genomic_DNA"/>
</dbReference>
<evidence type="ECO:0000313" key="1">
    <source>
        <dbReference type="EMBL" id="PRR85549.1"/>
    </source>
</evidence>
<dbReference type="Proteomes" id="UP000237798">
    <property type="component" value="Unassembled WGS sequence"/>
</dbReference>
<reference evidence="1 2" key="1">
    <citation type="submission" date="2018-03" db="EMBL/GenBank/DDBJ databases">
        <title>Genome sequence of Clostridium luticellarii DSM 29923.</title>
        <authorList>
            <person name="Poehlein A."/>
            <person name="Daniel R."/>
        </authorList>
    </citation>
    <scope>NUCLEOTIDE SEQUENCE [LARGE SCALE GENOMIC DNA]</scope>
    <source>
        <strain evidence="1 2">DSM 29923</strain>
    </source>
</reference>
<proteinExistence type="predicted"/>
<keyword evidence="2" id="KW-1185">Reference proteome</keyword>
<dbReference type="RefSeq" id="WP_158255898.1">
    <property type="nucleotide sequence ID" value="NZ_PVXP01000015.1"/>
</dbReference>
<organism evidence="1 2">
    <name type="scientific">Clostridium luticellarii</name>
    <dbReference type="NCBI Taxonomy" id="1691940"/>
    <lineage>
        <taxon>Bacteria</taxon>
        <taxon>Bacillati</taxon>
        <taxon>Bacillota</taxon>
        <taxon>Clostridia</taxon>
        <taxon>Eubacteriales</taxon>
        <taxon>Clostridiaceae</taxon>
        <taxon>Clostridium</taxon>
    </lineage>
</organism>
<evidence type="ECO:0000313" key="2">
    <source>
        <dbReference type="Proteomes" id="UP000237798"/>
    </source>
</evidence>
<sequence length="45" mass="5275">MTYEDVVNKLIRVVVEGIANTTDAETLEKYQRILDFFNQILERGE</sequence>
<comment type="caution">
    <text evidence="1">The sequence shown here is derived from an EMBL/GenBank/DDBJ whole genome shotgun (WGS) entry which is preliminary data.</text>
</comment>
<name>A0A2T0BNU0_9CLOT</name>
<dbReference type="AlphaFoldDB" id="A0A2T0BNU0"/>
<gene>
    <name evidence="1" type="ORF">CLLU_14700</name>
</gene>
<protein>
    <submittedName>
        <fullName evidence="1">Uncharacterized protein</fullName>
    </submittedName>
</protein>